<keyword evidence="2" id="KW-0813">Transport</keyword>
<dbReference type="eggNOG" id="COG1436">
    <property type="taxonomic scope" value="Bacteria"/>
</dbReference>
<organism evidence="4 5">
    <name type="scientific">Sideroxydans lithotrophicus (strain ES-1)</name>
    <dbReference type="NCBI Taxonomy" id="580332"/>
    <lineage>
        <taxon>Bacteria</taxon>
        <taxon>Pseudomonadati</taxon>
        <taxon>Pseudomonadota</taxon>
        <taxon>Betaproteobacteria</taxon>
        <taxon>Nitrosomonadales</taxon>
        <taxon>Gallionellaceae</taxon>
        <taxon>Sideroxydans</taxon>
    </lineage>
</organism>
<name>D5CN82_SIDLE</name>
<dbReference type="EMBL" id="CP001965">
    <property type="protein sequence ID" value="ADE12779.1"/>
    <property type="molecule type" value="Genomic_DNA"/>
</dbReference>
<evidence type="ECO:0000256" key="3">
    <source>
        <dbReference type="ARBA" id="ARBA00023065"/>
    </source>
</evidence>
<evidence type="ECO:0000313" key="4">
    <source>
        <dbReference type="EMBL" id="ADE12779.1"/>
    </source>
</evidence>
<dbReference type="HOGENOM" id="CLU_164115_0_0_4"/>
<dbReference type="SUPFAM" id="SSF159468">
    <property type="entry name" value="AtpF-like"/>
    <property type="match status" value="1"/>
</dbReference>
<dbReference type="Proteomes" id="UP000001625">
    <property type="component" value="Chromosome"/>
</dbReference>
<dbReference type="RefSeq" id="WP_013030677.1">
    <property type="nucleotide sequence ID" value="NC_013959.1"/>
</dbReference>
<evidence type="ECO:0000256" key="1">
    <source>
        <dbReference type="ARBA" id="ARBA00010148"/>
    </source>
</evidence>
<sequence length="119" mass="12979">MIAVQKFTPLTAPARMIALGSAALMEGFELIGFETIADPTPEMLESLFQELMRKQQAALVVIEQSLAQNPGRHLLRAQREAGRIVITEIPELHLSGSYHSRVEALVQSVLGASALEAQE</sequence>
<dbReference type="AlphaFoldDB" id="D5CN82"/>
<dbReference type="Gene3D" id="3.40.50.10580">
    <property type="entry name" value="ATPase, V1 complex, subunit F"/>
    <property type="match status" value="1"/>
</dbReference>
<dbReference type="STRING" id="580332.Slit_2554"/>
<gene>
    <name evidence="4" type="ordered locus">Slit_2554</name>
</gene>
<evidence type="ECO:0008006" key="6">
    <source>
        <dbReference type="Google" id="ProtNLM"/>
    </source>
</evidence>
<dbReference type="InterPro" id="IPR036906">
    <property type="entry name" value="ATPase_V1_fsu_sf"/>
</dbReference>
<dbReference type="GO" id="GO:0046961">
    <property type="term" value="F:proton-transporting ATPase activity, rotational mechanism"/>
    <property type="evidence" value="ECO:0007669"/>
    <property type="project" value="InterPro"/>
</dbReference>
<keyword evidence="3" id="KW-0406">Ion transport</keyword>
<comment type="similarity">
    <text evidence="1">Belongs to the V-ATPase F subunit family.</text>
</comment>
<evidence type="ECO:0000313" key="5">
    <source>
        <dbReference type="Proteomes" id="UP000001625"/>
    </source>
</evidence>
<keyword evidence="5" id="KW-1185">Reference proteome</keyword>
<dbReference type="KEGG" id="slt:Slit_2554"/>
<dbReference type="Pfam" id="PF01990">
    <property type="entry name" value="ATP-synt_F"/>
    <property type="match status" value="1"/>
</dbReference>
<proteinExistence type="inferred from homology"/>
<dbReference type="InterPro" id="IPR008218">
    <property type="entry name" value="ATPase_V1-cplx_f_g_su"/>
</dbReference>
<dbReference type="OrthoDB" id="8563782at2"/>
<protein>
    <recommendedName>
        <fullName evidence="6">Vacuolar H+transporting two-sector ATPase F subunit</fullName>
    </recommendedName>
</protein>
<evidence type="ECO:0000256" key="2">
    <source>
        <dbReference type="ARBA" id="ARBA00022448"/>
    </source>
</evidence>
<reference evidence="4 5" key="1">
    <citation type="submission" date="2010-03" db="EMBL/GenBank/DDBJ databases">
        <title>Complete sequence of Sideroxydans lithotrophicus ES-1.</title>
        <authorList>
            <consortium name="US DOE Joint Genome Institute"/>
            <person name="Lucas S."/>
            <person name="Copeland A."/>
            <person name="Lapidus A."/>
            <person name="Cheng J.-F."/>
            <person name="Bruce D."/>
            <person name="Goodwin L."/>
            <person name="Pitluck S."/>
            <person name="Munk A.C."/>
            <person name="Detter J.C."/>
            <person name="Han C."/>
            <person name="Tapia R."/>
            <person name="Larimer F."/>
            <person name="Land M."/>
            <person name="Hauser L."/>
            <person name="Kyrpides N."/>
            <person name="Ivanova N."/>
            <person name="Emerson D."/>
            <person name="Woyke T."/>
        </authorList>
    </citation>
    <scope>NUCLEOTIDE SEQUENCE [LARGE SCALE GENOMIC DNA]</scope>
    <source>
        <strain evidence="4 5">ES-1</strain>
    </source>
</reference>
<accession>D5CN82</accession>